<evidence type="ECO:0000256" key="7">
    <source>
        <dbReference type="ARBA" id="ARBA00022967"/>
    </source>
</evidence>
<dbReference type="InterPro" id="IPR003593">
    <property type="entry name" value="AAA+_ATPase"/>
</dbReference>
<proteinExistence type="inferred from homology"/>
<dbReference type="InterPro" id="IPR050095">
    <property type="entry name" value="ECF_ABC_transporter_ATP-bd"/>
</dbReference>
<dbReference type="InterPro" id="IPR003439">
    <property type="entry name" value="ABC_transporter-like_ATP-bd"/>
</dbReference>
<dbReference type="RefSeq" id="WP_204516756.1">
    <property type="nucleotide sequence ID" value="NZ_BAABIN010000009.1"/>
</dbReference>
<dbReference type="SMART" id="SM00382">
    <property type="entry name" value="AAA"/>
    <property type="match status" value="2"/>
</dbReference>
<dbReference type="Proteomes" id="UP000717624">
    <property type="component" value="Unassembled WGS sequence"/>
</dbReference>
<dbReference type="InterPro" id="IPR017871">
    <property type="entry name" value="ABC_transporter-like_CS"/>
</dbReference>
<evidence type="ECO:0000256" key="9">
    <source>
        <dbReference type="SAM" id="MobiDB-lite"/>
    </source>
</evidence>
<comment type="similarity">
    <text evidence="2">Belongs to the ABC transporter superfamily.</text>
</comment>
<dbReference type="GO" id="GO:0005524">
    <property type="term" value="F:ATP binding"/>
    <property type="evidence" value="ECO:0007669"/>
    <property type="project" value="UniProtKB-KW"/>
</dbReference>
<evidence type="ECO:0000256" key="5">
    <source>
        <dbReference type="ARBA" id="ARBA00022741"/>
    </source>
</evidence>
<name>A0A938XY46_9BACL</name>
<evidence type="ECO:0000313" key="12">
    <source>
        <dbReference type="Proteomes" id="UP000717624"/>
    </source>
</evidence>
<organism evidence="11 12">
    <name type="scientific">Brevibacillus fulvus</name>
    <dbReference type="NCBI Taxonomy" id="1125967"/>
    <lineage>
        <taxon>Bacteria</taxon>
        <taxon>Bacillati</taxon>
        <taxon>Bacillota</taxon>
        <taxon>Bacilli</taxon>
        <taxon>Bacillales</taxon>
        <taxon>Paenibacillaceae</taxon>
        <taxon>Brevibacillus</taxon>
    </lineage>
</organism>
<dbReference type="SUPFAM" id="SSF52540">
    <property type="entry name" value="P-loop containing nucleoside triphosphate hydrolases"/>
    <property type="match status" value="2"/>
</dbReference>
<accession>A0A938XY46</accession>
<evidence type="ECO:0000256" key="4">
    <source>
        <dbReference type="ARBA" id="ARBA00022475"/>
    </source>
</evidence>
<dbReference type="AlphaFoldDB" id="A0A938XY46"/>
<keyword evidence="5" id="KW-0547">Nucleotide-binding</keyword>
<evidence type="ECO:0000256" key="8">
    <source>
        <dbReference type="ARBA" id="ARBA00023136"/>
    </source>
</evidence>
<evidence type="ECO:0000259" key="10">
    <source>
        <dbReference type="PROSITE" id="PS50893"/>
    </source>
</evidence>
<evidence type="ECO:0000256" key="3">
    <source>
        <dbReference type="ARBA" id="ARBA00022448"/>
    </source>
</evidence>
<feature type="domain" description="ABC transporter" evidence="10">
    <location>
        <begin position="4"/>
        <end position="244"/>
    </location>
</feature>
<dbReference type="PROSITE" id="PS50893">
    <property type="entry name" value="ABC_TRANSPORTER_2"/>
    <property type="match status" value="2"/>
</dbReference>
<evidence type="ECO:0000256" key="1">
    <source>
        <dbReference type="ARBA" id="ARBA00004202"/>
    </source>
</evidence>
<evidence type="ECO:0000313" key="11">
    <source>
        <dbReference type="EMBL" id="MBM7589064.1"/>
    </source>
</evidence>
<comment type="subcellular location">
    <subcellularLocation>
        <location evidence="1">Cell membrane</location>
        <topology evidence="1">Peripheral membrane protein</topology>
    </subcellularLocation>
</comment>
<keyword evidence="7" id="KW-1278">Translocase</keyword>
<sequence>MVLCSCEQLTYQYPEAEQPALQNIQVKIEEGEFVLLLGASGSGKSTFLRALNGLVPRFYGGTISGNVMFAGKELHTLSQREVVRSLALLNQDPERQILLDTVERELVFAMENIGLPWTEMRSRLAEISHLFGLGDWLHRATYTLSGGEKQRLALASLLTLYPRVVLLDEPTSQLDPVHAEAVLHVLRRLNEEWGLTVLMSEHRVDRCFHLADRILFFDQGRVAYDGSPRGFIQLAADSVPEWQNYLPPITRHFLKPSGGQREHVPITVKEARAQSNTAEQREPAETASTAAQTRAPLLVLEHGTAGYEKGRDVLHQLSYTIGAGERIALLGENGAGKSTLAKVLAGAVPLRQGTLSWEGHAIHANQSLMHGRIGYLSQNPSDYFLYETVEQELTFALGNPGKADWTLAALLDVTGLSLYRDRHPHDLSGGERQRLALGILLAASPELLILDEPTRGLDQRQKDKLNHLLHQLPGVKSTVVITHDVEFALAYANRVTILYQGQIASDGSPDAVFQHSFSFMPQLYKWRRRPETS</sequence>
<dbReference type="GO" id="GO:0042626">
    <property type="term" value="F:ATPase-coupled transmembrane transporter activity"/>
    <property type="evidence" value="ECO:0007669"/>
    <property type="project" value="TreeGrafter"/>
</dbReference>
<gene>
    <name evidence="11" type="ORF">JOD01_000650</name>
</gene>
<feature type="domain" description="ABC transporter" evidence="10">
    <location>
        <begin position="298"/>
        <end position="525"/>
    </location>
</feature>
<comment type="caution">
    <text evidence="11">The sequence shown here is derived from an EMBL/GenBank/DDBJ whole genome shotgun (WGS) entry which is preliminary data.</text>
</comment>
<dbReference type="PANTHER" id="PTHR43553">
    <property type="entry name" value="HEAVY METAL TRANSPORTER"/>
    <property type="match status" value="1"/>
</dbReference>
<keyword evidence="8" id="KW-0472">Membrane</keyword>
<dbReference type="GO" id="GO:0043190">
    <property type="term" value="C:ATP-binding cassette (ABC) transporter complex"/>
    <property type="evidence" value="ECO:0007669"/>
    <property type="project" value="TreeGrafter"/>
</dbReference>
<dbReference type="EC" id="3.6.3.-" evidence="11"/>
<dbReference type="InterPro" id="IPR027417">
    <property type="entry name" value="P-loop_NTPase"/>
</dbReference>
<keyword evidence="3" id="KW-0813">Transport</keyword>
<keyword evidence="4" id="KW-1003">Cell membrane</keyword>
<dbReference type="Pfam" id="PF00005">
    <property type="entry name" value="ABC_tran"/>
    <property type="match status" value="2"/>
</dbReference>
<evidence type="ECO:0000256" key="2">
    <source>
        <dbReference type="ARBA" id="ARBA00005417"/>
    </source>
</evidence>
<keyword evidence="12" id="KW-1185">Reference proteome</keyword>
<dbReference type="PANTHER" id="PTHR43553:SF27">
    <property type="entry name" value="ENERGY-COUPLING FACTOR TRANSPORTER ATP-BINDING PROTEIN ECFA2"/>
    <property type="match status" value="1"/>
</dbReference>
<protein>
    <submittedName>
        <fullName evidence="11">Energy-coupling factor transport system ATP-binding protein</fullName>
        <ecNumber evidence="11">3.6.3.-</ecNumber>
    </submittedName>
</protein>
<dbReference type="Gene3D" id="3.40.50.300">
    <property type="entry name" value="P-loop containing nucleotide triphosphate hydrolases"/>
    <property type="match status" value="2"/>
</dbReference>
<reference evidence="11" key="1">
    <citation type="submission" date="2021-01" db="EMBL/GenBank/DDBJ databases">
        <title>Genomic Encyclopedia of Type Strains, Phase IV (KMG-IV): sequencing the most valuable type-strain genomes for metagenomic binning, comparative biology and taxonomic classification.</title>
        <authorList>
            <person name="Goeker M."/>
        </authorList>
    </citation>
    <scope>NUCLEOTIDE SEQUENCE</scope>
    <source>
        <strain evidence="11">DSM 25523</strain>
    </source>
</reference>
<dbReference type="GO" id="GO:0016887">
    <property type="term" value="F:ATP hydrolysis activity"/>
    <property type="evidence" value="ECO:0007669"/>
    <property type="project" value="InterPro"/>
</dbReference>
<keyword evidence="6 11" id="KW-0067">ATP-binding</keyword>
<dbReference type="EMBL" id="JAFBEB010000001">
    <property type="protein sequence ID" value="MBM7589064.1"/>
    <property type="molecule type" value="Genomic_DNA"/>
</dbReference>
<evidence type="ECO:0000256" key="6">
    <source>
        <dbReference type="ARBA" id="ARBA00022840"/>
    </source>
</evidence>
<feature type="region of interest" description="Disordered" evidence="9">
    <location>
        <begin position="272"/>
        <end position="293"/>
    </location>
</feature>
<dbReference type="CDD" id="cd03225">
    <property type="entry name" value="ABC_cobalt_CbiO_domain1"/>
    <property type="match status" value="1"/>
</dbReference>
<dbReference type="PROSITE" id="PS00211">
    <property type="entry name" value="ABC_TRANSPORTER_1"/>
    <property type="match status" value="2"/>
</dbReference>
<keyword evidence="11" id="KW-0378">Hydrolase</keyword>
<dbReference type="InterPro" id="IPR015856">
    <property type="entry name" value="ABC_transpr_CbiO/EcfA_su"/>
</dbReference>